<dbReference type="SMART" id="SM00020">
    <property type="entry name" value="Tryp_SPc"/>
    <property type="match status" value="1"/>
</dbReference>
<dbReference type="InterPro" id="IPR001314">
    <property type="entry name" value="Peptidase_S1A"/>
</dbReference>
<evidence type="ECO:0000256" key="2">
    <source>
        <dbReference type="ARBA" id="ARBA00023157"/>
    </source>
</evidence>
<dbReference type="GeneID" id="106476197"/>
<dbReference type="PANTHER" id="PTHR24253:SF153">
    <property type="entry name" value="SERINE PROTEASE HEPSIN"/>
    <property type="match status" value="1"/>
</dbReference>
<evidence type="ECO:0000259" key="3">
    <source>
        <dbReference type="PROSITE" id="PS50240"/>
    </source>
</evidence>
<name>A0ABM1RWT1_LIMPO</name>
<protein>
    <submittedName>
        <fullName evidence="5">Tryptase delta-like</fullName>
    </submittedName>
</protein>
<dbReference type="PROSITE" id="PS00134">
    <property type="entry name" value="TRYPSIN_HIS"/>
    <property type="match status" value="1"/>
</dbReference>
<dbReference type="InterPro" id="IPR018114">
    <property type="entry name" value="TRYPSIN_HIS"/>
</dbReference>
<keyword evidence="2" id="KW-1015">Disulfide bond</keyword>
<feature type="non-terminal residue" evidence="5">
    <location>
        <position position="167"/>
    </location>
</feature>
<gene>
    <name evidence="5" type="primary">LOC106476197</name>
</gene>
<dbReference type="Proteomes" id="UP000694941">
    <property type="component" value="Unplaced"/>
</dbReference>
<dbReference type="SUPFAM" id="SSF50494">
    <property type="entry name" value="Trypsin-like serine proteases"/>
    <property type="match status" value="1"/>
</dbReference>
<organism evidence="4 5">
    <name type="scientific">Limulus polyphemus</name>
    <name type="common">Atlantic horseshoe crab</name>
    <dbReference type="NCBI Taxonomy" id="6850"/>
    <lineage>
        <taxon>Eukaryota</taxon>
        <taxon>Metazoa</taxon>
        <taxon>Ecdysozoa</taxon>
        <taxon>Arthropoda</taxon>
        <taxon>Chelicerata</taxon>
        <taxon>Merostomata</taxon>
        <taxon>Xiphosura</taxon>
        <taxon>Limulidae</taxon>
        <taxon>Limulus</taxon>
    </lineage>
</organism>
<dbReference type="InterPro" id="IPR009003">
    <property type="entry name" value="Peptidase_S1_PA"/>
</dbReference>
<dbReference type="PRINTS" id="PR00722">
    <property type="entry name" value="CHYMOTRYPSIN"/>
</dbReference>
<evidence type="ECO:0000313" key="4">
    <source>
        <dbReference type="Proteomes" id="UP000694941"/>
    </source>
</evidence>
<dbReference type="CDD" id="cd00190">
    <property type="entry name" value="Tryp_SPc"/>
    <property type="match status" value="1"/>
</dbReference>
<proteinExistence type="predicted"/>
<feature type="domain" description="Peptidase S1" evidence="3">
    <location>
        <begin position="18"/>
        <end position="167"/>
    </location>
</feature>
<dbReference type="InterPro" id="IPR043504">
    <property type="entry name" value="Peptidase_S1_PA_chymotrypsin"/>
</dbReference>
<dbReference type="Pfam" id="PF00089">
    <property type="entry name" value="Trypsin"/>
    <property type="match status" value="1"/>
</dbReference>
<keyword evidence="4" id="KW-1185">Reference proteome</keyword>
<dbReference type="PROSITE" id="PS50240">
    <property type="entry name" value="TRYPSIN_DOM"/>
    <property type="match status" value="1"/>
</dbReference>
<keyword evidence="1" id="KW-0353">Hemolymph clotting</keyword>
<dbReference type="Gene3D" id="2.40.10.10">
    <property type="entry name" value="Trypsin-like serine proteases"/>
    <property type="match status" value="2"/>
</dbReference>
<sequence length="167" mass="19175">MSKCGVNRYADDPFSLRIYGGQNANKGMWPWQISLRLTHPQYGPLGHWCGGILVHRQWILTAAHCIIKSLRPLSFDSPLFSLPQAIFWKVLVGEHHQTIQEGTEKTYNVSLVLTYNRFQNYDEDIAMMRLSEPVKLTEFVQPICLPKENEEFQGAECTATGWGKVEY</sequence>
<evidence type="ECO:0000256" key="1">
    <source>
        <dbReference type="ARBA" id="ARBA00022820"/>
    </source>
</evidence>
<dbReference type="PANTHER" id="PTHR24253">
    <property type="entry name" value="TRANSMEMBRANE PROTEASE SERINE"/>
    <property type="match status" value="1"/>
</dbReference>
<dbReference type="InterPro" id="IPR001254">
    <property type="entry name" value="Trypsin_dom"/>
</dbReference>
<dbReference type="RefSeq" id="XP_022235836.1">
    <property type="nucleotide sequence ID" value="XM_022380128.1"/>
</dbReference>
<evidence type="ECO:0000313" key="5">
    <source>
        <dbReference type="RefSeq" id="XP_022235836.1"/>
    </source>
</evidence>
<accession>A0ABM1RWT1</accession>
<reference evidence="5" key="1">
    <citation type="submission" date="2025-08" db="UniProtKB">
        <authorList>
            <consortium name="RefSeq"/>
        </authorList>
    </citation>
    <scope>IDENTIFICATION</scope>
    <source>
        <tissue evidence="5">Muscle</tissue>
    </source>
</reference>